<dbReference type="GO" id="GO:0017056">
    <property type="term" value="F:structural constituent of nuclear pore"/>
    <property type="evidence" value="ECO:0007669"/>
    <property type="project" value="InterPro"/>
</dbReference>
<dbReference type="Proteomes" id="UP001141806">
    <property type="component" value="Unassembled WGS sequence"/>
</dbReference>
<gene>
    <name evidence="1" type="ORF">NE237_006381</name>
</gene>
<dbReference type="OrthoDB" id="1830236at2759"/>
<dbReference type="GO" id="GO:0006405">
    <property type="term" value="P:RNA export from nucleus"/>
    <property type="evidence" value="ECO:0007669"/>
    <property type="project" value="TreeGrafter"/>
</dbReference>
<accession>A0A9Q0KM91</accession>
<name>A0A9Q0KM91_9MAGN</name>
<dbReference type="EMBL" id="JAMYWD010000004">
    <property type="protein sequence ID" value="KAJ4973207.1"/>
    <property type="molecule type" value="Genomic_DNA"/>
</dbReference>
<evidence type="ECO:0000313" key="1">
    <source>
        <dbReference type="EMBL" id="KAJ4973207.1"/>
    </source>
</evidence>
<dbReference type="GO" id="GO:0000972">
    <property type="term" value="P:transcription-dependent tethering of RNA polymerase II gene DNA at nuclear periphery"/>
    <property type="evidence" value="ECO:0007669"/>
    <property type="project" value="TreeGrafter"/>
</dbReference>
<dbReference type="GO" id="GO:0006606">
    <property type="term" value="P:protein import into nucleus"/>
    <property type="evidence" value="ECO:0007669"/>
    <property type="project" value="TreeGrafter"/>
</dbReference>
<sequence>MCSSHLIQTRRQYLSNAVLQAKNASNSDDLACSPRGAFDNGLLDFLEGKLAVLLFQIKIKEELEAIASGVEASSGTNESAPDDSAPREICSLAPILQAQHRKRSKSYSEFEKYHQLYNDRAVPFELWEVNLFFCCVCLIYIVEAKH</sequence>
<evidence type="ECO:0000313" key="2">
    <source>
        <dbReference type="Proteomes" id="UP001141806"/>
    </source>
</evidence>
<dbReference type="InterPro" id="IPR004870">
    <property type="entry name" value="Nucleoporin_Nup155"/>
</dbReference>
<keyword evidence="2" id="KW-1185">Reference proteome</keyword>
<reference evidence="1" key="1">
    <citation type="journal article" date="2023" name="Plant J.">
        <title>The genome of the king protea, Protea cynaroides.</title>
        <authorList>
            <person name="Chang J."/>
            <person name="Duong T.A."/>
            <person name="Schoeman C."/>
            <person name="Ma X."/>
            <person name="Roodt D."/>
            <person name="Barker N."/>
            <person name="Li Z."/>
            <person name="Van de Peer Y."/>
            <person name="Mizrachi E."/>
        </authorList>
    </citation>
    <scope>NUCLEOTIDE SEQUENCE</scope>
    <source>
        <tissue evidence="1">Young leaves</tissue>
    </source>
</reference>
<comment type="caution">
    <text evidence="1">The sequence shown here is derived from an EMBL/GenBank/DDBJ whole genome shotgun (WGS) entry which is preliminary data.</text>
</comment>
<dbReference type="PANTHER" id="PTHR10350">
    <property type="entry name" value="NUCLEAR PORE COMPLEX PROTEIN NUP155"/>
    <property type="match status" value="1"/>
</dbReference>
<dbReference type="GO" id="GO:0044611">
    <property type="term" value="C:nuclear pore inner ring"/>
    <property type="evidence" value="ECO:0007669"/>
    <property type="project" value="TreeGrafter"/>
</dbReference>
<organism evidence="1 2">
    <name type="scientific">Protea cynaroides</name>
    <dbReference type="NCBI Taxonomy" id="273540"/>
    <lineage>
        <taxon>Eukaryota</taxon>
        <taxon>Viridiplantae</taxon>
        <taxon>Streptophyta</taxon>
        <taxon>Embryophyta</taxon>
        <taxon>Tracheophyta</taxon>
        <taxon>Spermatophyta</taxon>
        <taxon>Magnoliopsida</taxon>
        <taxon>Proteales</taxon>
        <taxon>Proteaceae</taxon>
        <taxon>Protea</taxon>
    </lineage>
</organism>
<dbReference type="GO" id="GO:0036228">
    <property type="term" value="P:protein localization to nuclear inner membrane"/>
    <property type="evidence" value="ECO:0007669"/>
    <property type="project" value="TreeGrafter"/>
</dbReference>
<dbReference type="AlphaFoldDB" id="A0A9Q0KM91"/>
<protein>
    <submittedName>
        <fullName evidence="1">Uncharacterized protein</fullName>
    </submittedName>
</protein>
<dbReference type="PANTHER" id="PTHR10350:SF6">
    <property type="entry name" value="NUCLEAR PORE COMPLEX PROTEIN NUP155"/>
    <property type="match status" value="1"/>
</dbReference>
<proteinExistence type="predicted"/>